<protein>
    <submittedName>
        <fullName evidence="2">Uncharacterized protein</fullName>
    </submittedName>
</protein>
<dbReference type="Proteomes" id="UP000001610">
    <property type="component" value="Unassembled WGS sequence"/>
</dbReference>
<dbReference type="OrthoDB" id="3945550at2759"/>
<dbReference type="OMA" id="ILMENDG"/>
<dbReference type="VEuPathDB" id="FungiDB:CCM_01928"/>
<dbReference type="eggNOG" id="ENOG502SJ7Y">
    <property type="taxonomic scope" value="Eukaryota"/>
</dbReference>
<dbReference type="GeneID" id="18163957"/>
<dbReference type="InParanoid" id="G3J2Y9"/>
<evidence type="ECO:0000313" key="3">
    <source>
        <dbReference type="Proteomes" id="UP000001610"/>
    </source>
</evidence>
<dbReference type="AlphaFoldDB" id="G3J2Y9"/>
<reference evidence="2 3" key="1">
    <citation type="journal article" date="2011" name="Genome Biol.">
        <title>Genome sequence of the insect pathogenic fungus Cordyceps militaris, a valued traditional Chinese medicine.</title>
        <authorList>
            <person name="Zheng P."/>
            <person name="Xia Y."/>
            <person name="Xiao G."/>
            <person name="Xiong C."/>
            <person name="Hu X."/>
            <person name="Zhang S."/>
            <person name="Zheng H."/>
            <person name="Huang Y."/>
            <person name="Zhou Y."/>
            <person name="Wang S."/>
            <person name="Zhao G.P."/>
            <person name="Liu X."/>
            <person name="St Leger R.J."/>
            <person name="Wang C."/>
        </authorList>
    </citation>
    <scope>NUCLEOTIDE SEQUENCE [LARGE SCALE GENOMIC DNA]</scope>
    <source>
        <strain evidence="2 3">CM01</strain>
    </source>
</reference>
<dbReference type="HOGENOM" id="CLU_024672_0_1_1"/>
<dbReference type="RefSeq" id="XP_006667145.1">
    <property type="nucleotide sequence ID" value="XM_006667082.1"/>
</dbReference>
<dbReference type="STRING" id="983644.G3J2Y9"/>
<name>G3J2Y9_CORMM</name>
<accession>G3J2Y9</accession>
<evidence type="ECO:0000256" key="1">
    <source>
        <dbReference type="SAM" id="MobiDB-lite"/>
    </source>
</evidence>
<organism evidence="2 3">
    <name type="scientific">Cordyceps militaris (strain CM01)</name>
    <name type="common">Caterpillar fungus</name>
    <dbReference type="NCBI Taxonomy" id="983644"/>
    <lineage>
        <taxon>Eukaryota</taxon>
        <taxon>Fungi</taxon>
        <taxon>Dikarya</taxon>
        <taxon>Ascomycota</taxon>
        <taxon>Pezizomycotina</taxon>
        <taxon>Sordariomycetes</taxon>
        <taxon>Hypocreomycetidae</taxon>
        <taxon>Hypocreales</taxon>
        <taxon>Cordycipitaceae</taxon>
        <taxon>Cordyceps</taxon>
    </lineage>
</organism>
<dbReference type="EMBL" id="JH126399">
    <property type="protein sequence ID" value="EGX97268.1"/>
    <property type="molecule type" value="Genomic_DNA"/>
</dbReference>
<keyword evidence="3" id="KW-1185">Reference proteome</keyword>
<feature type="region of interest" description="Disordered" evidence="1">
    <location>
        <begin position="546"/>
        <end position="567"/>
    </location>
</feature>
<dbReference type="KEGG" id="cmt:CCM_01928"/>
<gene>
    <name evidence="2" type="ORF">CCM_01928</name>
</gene>
<evidence type="ECO:0000313" key="2">
    <source>
        <dbReference type="EMBL" id="EGX97268.1"/>
    </source>
</evidence>
<proteinExistence type="predicted"/>
<sequence length="591" mass="66671">MRRDIQSWRQSVQRDERLALVRVVKLTGYTISQESEDKESHGGDMPKELRQNAQWIRHPILMENDGDQEEEPRLLTGMDRKGPLGGEPLLSIEWLDEKPWQPLIEFCKELPGLEDLVFASASPFPRCLLSHLHSDHPECRLHIHKFGLRSLIHSELHTQPIHPDDIALATSPCLYSIVSATAQYRNRQTVDYNKEAIMEMVNGLAPRLKNVYLLPIIIQATPGPMMTVPRPPFQGFPRSERGGLLGNRPRGRLHNLTLHEFEIGVEKLTEWTACTDDFKQLRSLALKCSVDLAAVKHLTQIALKNSFTALLSLEINVGAFYRVGEREADADPLAAKLLTALHPLQELLIRGAVRDKSFYAITIHHADTLQKLCFGGGRLDGKPPVTISMAAAGKLAQRCLQIVELELHIARTPGDERETAIYRSIGTLPHLRRLTLHLLCNSKPALRFSDARDLTDAMIASSIQGIYRQAAVDSALAHTMFGLLSAGSRLSLLELRPCGFSVSSPLGRWLRWLGREWSVHRDAGNITLRERGVMIRQQALRQIQRQASSSGDSKIHKEAWDATWPPSSEKWWDDWASVPLKMAEKRKFESQ</sequence>